<dbReference type="Proteomes" id="UP000002420">
    <property type="component" value="Chromosome"/>
</dbReference>
<dbReference type="KEGG" id="glo:Glov_1527"/>
<accession>B3E8X5</accession>
<dbReference type="HOGENOM" id="CLU_099396_0_0_7"/>
<dbReference type="AlphaFoldDB" id="B3E8X5"/>
<sequence>MKLMEIYAQYATPTLSYATVRDYCDSFDNLNYLATTNCDLKDVQRPWVVKSIISKMPPGSRLLEVGAGQPLVADVLVKLGYQVTVVDPYDGSGNGPSEYEDFKSRYPDITIIRKRFSDDLQELETESFDCIYSISVIEHVPISAIPNICNGIRKFLKRGTGRHIHAIDYVLKGVGDVYALQLLHHFTDAFGVQQQVVDDLIRSAADDCETYFLSAEAHNRWKGAVKYDDFPMRRVISLQLSLPL</sequence>
<dbReference type="InterPro" id="IPR029063">
    <property type="entry name" value="SAM-dependent_MTases_sf"/>
</dbReference>
<dbReference type="SUPFAM" id="SSF53335">
    <property type="entry name" value="S-adenosyl-L-methionine-dependent methyltransferases"/>
    <property type="match status" value="1"/>
</dbReference>
<dbReference type="RefSeq" id="WP_012469585.1">
    <property type="nucleotide sequence ID" value="NC_010814.1"/>
</dbReference>
<dbReference type="EMBL" id="CP001089">
    <property type="protein sequence ID" value="ACD95243.1"/>
    <property type="molecule type" value="Genomic_DNA"/>
</dbReference>
<dbReference type="STRING" id="398767.Glov_1527"/>
<dbReference type="eggNOG" id="ENOG5033XMN">
    <property type="taxonomic scope" value="Bacteria"/>
</dbReference>
<evidence type="ECO:0000313" key="2">
    <source>
        <dbReference type="Proteomes" id="UP000002420"/>
    </source>
</evidence>
<protein>
    <recommendedName>
        <fullName evidence="3">Methyltransferase type 11 domain-containing protein</fullName>
    </recommendedName>
</protein>
<reference evidence="1 2" key="1">
    <citation type="submission" date="2008-05" db="EMBL/GenBank/DDBJ databases">
        <title>Complete sequence of chromosome of Geobacter lovleyi SZ.</title>
        <authorList>
            <consortium name="US DOE Joint Genome Institute"/>
            <person name="Lucas S."/>
            <person name="Copeland A."/>
            <person name="Lapidus A."/>
            <person name="Glavina del Rio T."/>
            <person name="Dalin E."/>
            <person name="Tice H."/>
            <person name="Bruce D."/>
            <person name="Goodwin L."/>
            <person name="Pitluck S."/>
            <person name="Chertkov O."/>
            <person name="Meincke L."/>
            <person name="Brettin T."/>
            <person name="Detter J.C."/>
            <person name="Han C."/>
            <person name="Tapia R."/>
            <person name="Kuske C.R."/>
            <person name="Schmutz J."/>
            <person name="Larimer F."/>
            <person name="Land M."/>
            <person name="Hauser L."/>
            <person name="Kyrpides N."/>
            <person name="Mikhailova N."/>
            <person name="Sung Y."/>
            <person name="Fletcher K.E."/>
            <person name="Ritalahti K.M."/>
            <person name="Loeffler F.E."/>
            <person name="Richardson P."/>
        </authorList>
    </citation>
    <scope>NUCLEOTIDE SEQUENCE [LARGE SCALE GENOMIC DNA]</scope>
    <source>
        <strain evidence="2">ATCC BAA-1151 / DSM 17278 / SZ</strain>
    </source>
</reference>
<dbReference type="OrthoDB" id="5450760at2"/>
<dbReference type="Gene3D" id="3.40.50.150">
    <property type="entry name" value="Vaccinia Virus protein VP39"/>
    <property type="match status" value="1"/>
</dbReference>
<organism evidence="1 2">
    <name type="scientific">Trichlorobacter lovleyi (strain ATCC BAA-1151 / DSM 17278 / SZ)</name>
    <name type="common">Geobacter lovleyi</name>
    <dbReference type="NCBI Taxonomy" id="398767"/>
    <lineage>
        <taxon>Bacteria</taxon>
        <taxon>Pseudomonadati</taxon>
        <taxon>Thermodesulfobacteriota</taxon>
        <taxon>Desulfuromonadia</taxon>
        <taxon>Geobacterales</taxon>
        <taxon>Geobacteraceae</taxon>
        <taxon>Trichlorobacter</taxon>
    </lineage>
</organism>
<dbReference type="Pfam" id="PF13489">
    <property type="entry name" value="Methyltransf_23"/>
    <property type="match status" value="1"/>
</dbReference>
<keyword evidence="2" id="KW-1185">Reference proteome</keyword>
<proteinExistence type="predicted"/>
<evidence type="ECO:0000313" key="1">
    <source>
        <dbReference type="EMBL" id="ACD95243.1"/>
    </source>
</evidence>
<evidence type="ECO:0008006" key="3">
    <source>
        <dbReference type="Google" id="ProtNLM"/>
    </source>
</evidence>
<gene>
    <name evidence="1" type="ordered locus">Glov_1527</name>
</gene>
<name>B3E8X5_TRIL1</name>